<feature type="domain" description="DUF4219" evidence="1">
    <location>
        <begin position="21"/>
        <end position="43"/>
    </location>
</feature>
<dbReference type="InterPro" id="IPR025314">
    <property type="entry name" value="DUF4219"/>
</dbReference>
<protein>
    <recommendedName>
        <fullName evidence="1">DUF4219 domain-containing protein</fullName>
    </recommendedName>
</protein>
<feature type="non-terminal residue" evidence="2">
    <location>
        <position position="93"/>
    </location>
</feature>
<proteinExistence type="predicted"/>
<evidence type="ECO:0000313" key="3">
    <source>
        <dbReference type="Proteomes" id="UP000750711"/>
    </source>
</evidence>
<reference evidence="2" key="1">
    <citation type="submission" date="2021-03" db="EMBL/GenBank/DDBJ databases">
        <title>Comparative genomics and phylogenomic investigation of the class Geoglossomycetes provide insights into ecological specialization and systematics.</title>
        <authorList>
            <person name="Melie T."/>
            <person name="Pirro S."/>
            <person name="Miller A.N."/>
            <person name="Quandt A."/>
        </authorList>
    </citation>
    <scope>NUCLEOTIDE SEQUENCE</scope>
    <source>
        <strain evidence="2">CAQ_001_2017</strain>
    </source>
</reference>
<dbReference type="Pfam" id="PF13961">
    <property type="entry name" value="DUF4219"/>
    <property type="match status" value="1"/>
</dbReference>
<dbReference type="Proteomes" id="UP000750711">
    <property type="component" value="Unassembled WGS sequence"/>
</dbReference>
<dbReference type="AlphaFoldDB" id="A0A9P8IGL6"/>
<evidence type="ECO:0000259" key="1">
    <source>
        <dbReference type="Pfam" id="PF13961"/>
    </source>
</evidence>
<organism evidence="2 3">
    <name type="scientific">Trichoglossum hirsutum</name>
    <dbReference type="NCBI Taxonomy" id="265104"/>
    <lineage>
        <taxon>Eukaryota</taxon>
        <taxon>Fungi</taxon>
        <taxon>Dikarya</taxon>
        <taxon>Ascomycota</taxon>
        <taxon>Pezizomycotina</taxon>
        <taxon>Geoglossomycetes</taxon>
        <taxon>Geoglossales</taxon>
        <taxon>Geoglossaceae</taxon>
        <taxon>Trichoglossum</taxon>
    </lineage>
</organism>
<gene>
    <name evidence="2" type="ORF">GP486_006838</name>
</gene>
<evidence type="ECO:0000313" key="2">
    <source>
        <dbReference type="EMBL" id="KAH0552963.1"/>
    </source>
</evidence>
<keyword evidence="3" id="KW-1185">Reference proteome</keyword>
<comment type="caution">
    <text evidence="2">The sequence shown here is derived from an EMBL/GenBank/DDBJ whole genome shotgun (WGS) entry which is preliminary data.</text>
</comment>
<name>A0A9P8IGL6_9PEZI</name>
<dbReference type="EMBL" id="JAGHQM010001676">
    <property type="protein sequence ID" value="KAH0552963.1"/>
    <property type="molecule type" value="Genomic_DNA"/>
</dbReference>
<sequence length="93" mass="10531">MADSDSDSVPRRETIRKLEGESNYKPWLIQVRLHLGHKGLWKVANGKEFRPDPPTDSAGGLAEHQKELTKWITKAEKASYVILLSLKEGPLEH</sequence>
<accession>A0A9P8IGL6</accession>